<evidence type="ECO:0008006" key="4">
    <source>
        <dbReference type="Google" id="ProtNLM"/>
    </source>
</evidence>
<dbReference type="PATRIC" id="fig|1230338.3.peg.1526"/>
<comment type="caution">
    <text evidence="2">The sequence shown here is derived from an EMBL/GenBank/DDBJ whole genome shotgun (WGS) entry which is preliminary data.</text>
</comment>
<keyword evidence="1" id="KW-0472">Membrane</keyword>
<dbReference type="Proteomes" id="UP000023795">
    <property type="component" value="Unassembled WGS sequence"/>
</dbReference>
<keyword evidence="3" id="KW-1185">Reference proteome</keyword>
<protein>
    <recommendedName>
        <fullName evidence="4">Lipoprotein</fullName>
    </recommendedName>
</protein>
<evidence type="ECO:0000313" key="2">
    <source>
        <dbReference type="EMBL" id="ELA08324.1"/>
    </source>
</evidence>
<keyword evidence="1" id="KW-0812">Transmembrane</keyword>
<accession>L2F5I9</accession>
<organism evidence="2 3">
    <name type="scientific">Moraxella macacae 0408225</name>
    <dbReference type="NCBI Taxonomy" id="1230338"/>
    <lineage>
        <taxon>Bacteria</taxon>
        <taxon>Pseudomonadati</taxon>
        <taxon>Pseudomonadota</taxon>
        <taxon>Gammaproteobacteria</taxon>
        <taxon>Moraxellales</taxon>
        <taxon>Moraxellaceae</taxon>
        <taxon>Moraxella</taxon>
    </lineage>
</organism>
<evidence type="ECO:0000256" key="1">
    <source>
        <dbReference type="SAM" id="Phobius"/>
    </source>
</evidence>
<reference evidence="2 3" key="1">
    <citation type="journal article" date="2013" name="Genome Announc.">
        <title>Genome Sequence of Moraxella macacae 0408225, a Novel Bacterial Species Isolated from a Cynomolgus Macaque with Epistaxis.</title>
        <authorList>
            <person name="Ladner J.T."/>
            <person name="Whitehouse C.A."/>
            <person name="Koroleva G.I."/>
            <person name="Palacios G.F."/>
        </authorList>
    </citation>
    <scope>NUCLEOTIDE SEQUENCE [LARGE SCALE GENOMIC DNA]</scope>
    <source>
        <strain evidence="2 3">0408225</strain>
    </source>
</reference>
<dbReference type="AlphaFoldDB" id="L2F5I9"/>
<dbReference type="PROSITE" id="PS51257">
    <property type="entry name" value="PROKAR_LIPOPROTEIN"/>
    <property type="match status" value="1"/>
</dbReference>
<keyword evidence="1" id="KW-1133">Transmembrane helix</keyword>
<proteinExistence type="predicted"/>
<dbReference type="STRING" id="1230338.MOMA_07171"/>
<feature type="transmembrane region" description="Helical" evidence="1">
    <location>
        <begin position="12"/>
        <end position="32"/>
    </location>
</feature>
<evidence type="ECO:0000313" key="3">
    <source>
        <dbReference type="Proteomes" id="UP000023795"/>
    </source>
</evidence>
<dbReference type="EMBL" id="ANIN01000002">
    <property type="protein sequence ID" value="ELA08324.1"/>
    <property type="molecule type" value="Genomic_DNA"/>
</dbReference>
<name>L2F5I9_9GAMM</name>
<sequence length="65" mass="7188">MRAFGLTPLSLVKLNLMLIIYTAISGMLTGCITQYSKHQSSPIPVKVDLHTTKNECHSNLKPGQF</sequence>
<gene>
    <name evidence="2" type="ORF">MOMA_07171</name>
</gene>